<dbReference type="EMBL" id="LWDF02001352">
    <property type="protein sequence ID" value="KAE8239061.1"/>
    <property type="molecule type" value="Genomic_DNA"/>
</dbReference>
<dbReference type="GO" id="GO:0043565">
    <property type="term" value="F:sequence-specific DNA binding"/>
    <property type="evidence" value="ECO:0007669"/>
    <property type="project" value="InterPro"/>
</dbReference>
<sequence>QPTTVSNTSRTSSTSNTAAPPPQADLLSYYRFAKKPVQRRLDLLRTKSITRLSFADALASGNVKMGTNTPGPSILRPSMVGRPTSTTAGALSRSTSRFGGSDVGTGLGDDGSGMDSLGMNLDGFDGMGMGMNMMGGMGMGRMGSSLGMSTPGGVMKHNNVTPSRSGAGGGTGGSDDEGGGHDPYADREWVVFEVAGHVYVPPPEAFTSAAMGLNGDDGRDPLLGRTSTDLGEGRRSTEASRRDYADEIGPVSEWPPDAADNVRCVFCSCRIYPSKNVTMFDSFLELKVENERLRNLLDEAEAAGPSHEGGEWREEDGEHPGQGSSHLPPGAGDSSLDTAFVGDILASLDDDFEDPSAGGGGGMGPPRPNRPRLASTMLSRGASVMGMGSGIGSPTSPVGGGGGGMSSAAIMDEEDEMSGYHQGSGIDGGNVDDVKRKSKKLRTEEGDHVCTDCGRVDSPEWRKGPLGPKTLCNACGLRWAKKIKRKGGDPNATASAMAQATANAGRLVPTSPTYQSTQNS</sequence>
<dbReference type="Gene3D" id="3.30.50.10">
    <property type="entry name" value="Erythroid Transcription Factor GATA-1, subunit A"/>
    <property type="match status" value="1"/>
</dbReference>
<feature type="compositionally biased region" description="Basic and acidic residues" evidence="5">
    <location>
        <begin position="308"/>
        <end position="319"/>
    </location>
</feature>
<feature type="region of interest" description="Disordered" evidence="5">
    <location>
        <begin position="1"/>
        <end position="23"/>
    </location>
</feature>
<evidence type="ECO:0000313" key="7">
    <source>
        <dbReference type="EMBL" id="KAE8239061.1"/>
    </source>
</evidence>
<dbReference type="SMART" id="SM00401">
    <property type="entry name" value="ZnF_GATA"/>
    <property type="match status" value="1"/>
</dbReference>
<dbReference type="SUPFAM" id="SSF57716">
    <property type="entry name" value="Glucocorticoid receptor-like (DNA-binding domain)"/>
    <property type="match status" value="1"/>
</dbReference>
<evidence type="ECO:0000256" key="5">
    <source>
        <dbReference type="SAM" id="MobiDB-lite"/>
    </source>
</evidence>
<feature type="region of interest" description="Disordered" evidence="5">
    <location>
        <begin position="145"/>
        <end position="184"/>
    </location>
</feature>
<dbReference type="InterPro" id="IPR000679">
    <property type="entry name" value="Znf_GATA"/>
</dbReference>
<dbReference type="GO" id="GO:0006355">
    <property type="term" value="P:regulation of DNA-templated transcription"/>
    <property type="evidence" value="ECO:0007669"/>
    <property type="project" value="InterPro"/>
</dbReference>
<feature type="compositionally biased region" description="Polar residues" evidence="5">
    <location>
        <begin position="510"/>
        <end position="520"/>
    </location>
</feature>
<dbReference type="CDD" id="cd00202">
    <property type="entry name" value="ZnF_GATA"/>
    <property type="match status" value="1"/>
</dbReference>
<evidence type="ECO:0000256" key="1">
    <source>
        <dbReference type="ARBA" id="ARBA00022723"/>
    </source>
</evidence>
<dbReference type="PANTHER" id="PTHR45658:SF18">
    <property type="entry name" value="PROTEIN GAT2"/>
    <property type="match status" value="1"/>
</dbReference>
<feature type="region of interest" description="Disordered" evidence="5">
    <location>
        <begin position="210"/>
        <end position="255"/>
    </location>
</feature>
<dbReference type="Pfam" id="PF00320">
    <property type="entry name" value="GATA"/>
    <property type="match status" value="1"/>
</dbReference>
<dbReference type="PROSITE" id="PS00344">
    <property type="entry name" value="GATA_ZN_FINGER_1"/>
    <property type="match status" value="1"/>
</dbReference>
<reference evidence="7" key="2">
    <citation type="journal article" date="2019" name="IMA Fungus">
        <title>Genome sequencing and comparison of five Tilletia species to identify candidate genes for the detection of regulated species infecting wheat.</title>
        <authorList>
            <person name="Nguyen H.D.T."/>
            <person name="Sultana T."/>
            <person name="Kesanakurti P."/>
            <person name="Hambleton S."/>
        </authorList>
    </citation>
    <scope>NUCLEOTIDE SEQUENCE</scope>
    <source>
        <strain evidence="7">DAOMC 236416</strain>
    </source>
</reference>
<keyword evidence="1" id="KW-0479">Metal-binding</keyword>
<feature type="non-terminal residue" evidence="7">
    <location>
        <position position="1"/>
    </location>
</feature>
<feature type="compositionally biased region" description="Basic and acidic residues" evidence="5">
    <location>
        <begin position="231"/>
        <end position="245"/>
    </location>
</feature>
<feature type="compositionally biased region" description="Gly residues" evidence="5">
    <location>
        <begin position="101"/>
        <end position="111"/>
    </location>
</feature>
<dbReference type="AlphaFoldDB" id="A0A8T8SFT2"/>
<dbReference type="PROSITE" id="PS50114">
    <property type="entry name" value="GATA_ZN_FINGER_2"/>
    <property type="match status" value="1"/>
</dbReference>
<keyword evidence="8" id="KW-1185">Reference proteome</keyword>
<feature type="region of interest" description="Disordered" evidence="5">
    <location>
        <begin position="301"/>
        <end position="336"/>
    </location>
</feature>
<accession>A0A8T8SFT2</accession>
<evidence type="ECO:0000313" key="8">
    <source>
        <dbReference type="Proteomes" id="UP000077521"/>
    </source>
</evidence>
<keyword evidence="2 4" id="KW-0863">Zinc-finger</keyword>
<gene>
    <name evidence="7" type="ORF">A4X13_0g8267</name>
</gene>
<evidence type="ECO:0000256" key="2">
    <source>
        <dbReference type="ARBA" id="ARBA00022771"/>
    </source>
</evidence>
<reference evidence="7" key="1">
    <citation type="submission" date="2016-04" db="EMBL/GenBank/DDBJ databases">
        <authorList>
            <person name="Nguyen H.D."/>
            <person name="Samba Siva P."/>
            <person name="Cullis J."/>
            <person name="Levesque C.A."/>
            <person name="Hambleton S."/>
        </authorList>
    </citation>
    <scope>NUCLEOTIDE SEQUENCE</scope>
    <source>
        <strain evidence="7">DAOMC 236416</strain>
    </source>
</reference>
<dbReference type="GO" id="GO:0008270">
    <property type="term" value="F:zinc ion binding"/>
    <property type="evidence" value="ECO:0007669"/>
    <property type="project" value="UniProtKB-KW"/>
</dbReference>
<evidence type="ECO:0000256" key="4">
    <source>
        <dbReference type="PROSITE-ProRule" id="PRU00094"/>
    </source>
</evidence>
<feature type="compositionally biased region" description="Polar residues" evidence="5">
    <location>
        <begin position="83"/>
        <end position="98"/>
    </location>
</feature>
<dbReference type="InterPro" id="IPR013088">
    <property type="entry name" value="Znf_NHR/GATA"/>
</dbReference>
<feature type="domain" description="GATA-type" evidence="6">
    <location>
        <begin position="444"/>
        <end position="477"/>
    </location>
</feature>
<name>A0A8T8SFT2_9BASI</name>
<protein>
    <recommendedName>
        <fullName evidence="6">GATA-type domain-containing protein</fullName>
    </recommendedName>
</protein>
<feature type="compositionally biased region" description="Low complexity" evidence="5">
    <location>
        <begin position="1"/>
        <end position="17"/>
    </location>
</feature>
<evidence type="ECO:0000256" key="3">
    <source>
        <dbReference type="ARBA" id="ARBA00022833"/>
    </source>
</evidence>
<feature type="region of interest" description="Disordered" evidence="5">
    <location>
        <begin position="349"/>
        <end position="373"/>
    </location>
</feature>
<dbReference type="PANTHER" id="PTHR45658">
    <property type="entry name" value="GATA TRANSCRIPTION FACTOR"/>
    <property type="match status" value="1"/>
</dbReference>
<feature type="compositionally biased region" description="Low complexity" evidence="5">
    <location>
        <begin position="491"/>
        <end position="504"/>
    </location>
</feature>
<feature type="region of interest" description="Disordered" evidence="5">
    <location>
        <begin position="65"/>
        <end position="114"/>
    </location>
</feature>
<proteinExistence type="predicted"/>
<evidence type="ECO:0000259" key="6">
    <source>
        <dbReference type="PROSITE" id="PS50114"/>
    </source>
</evidence>
<dbReference type="InterPro" id="IPR051140">
    <property type="entry name" value="GATA_TF"/>
</dbReference>
<organism evidence="7 8">
    <name type="scientific">Tilletia indica</name>
    <dbReference type="NCBI Taxonomy" id="43049"/>
    <lineage>
        <taxon>Eukaryota</taxon>
        <taxon>Fungi</taxon>
        <taxon>Dikarya</taxon>
        <taxon>Basidiomycota</taxon>
        <taxon>Ustilaginomycotina</taxon>
        <taxon>Exobasidiomycetes</taxon>
        <taxon>Tilletiales</taxon>
        <taxon>Tilletiaceae</taxon>
        <taxon>Tilletia</taxon>
    </lineage>
</organism>
<feature type="region of interest" description="Disordered" evidence="5">
    <location>
        <begin position="486"/>
        <end position="520"/>
    </location>
</feature>
<keyword evidence="3" id="KW-0862">Zinc</keyword>
<dbReference type="Proteomes" id="UP000077521">
    <property type="component" value="Unassembled WGS sequence"/>
</dbReference>
<comment type="caution">
    <text evidence="7">The sequence shown here is derived from an EMBL/GenBank/DDBJ whole genome shotgun (WGS) entry which is preliminary data.</text>
</comment>